<proteinExistence type="inferred from homology"/>
<dbReference type="InterPro" id="IPR051790">
    <property type="entry name" value="Cytochrome_c-biogenesis_DsbD"/>
</dbReference>
<dbReference type="PANTHER" id="PTHR31272:SF4">
    <property type="entry name" value="CYTOCHROME C-TYPE BIOGENESIS PROTEIN HI_1454-RELATED"/>
    <property type="match status" value="1"/>
</dbReference>
<feature type="transmembrane region" description="Helical" evidence="6">
    <location>
        <begin position="148"/>
        <end position="169"/>
    </location>
</feature>
<evidence type="ECO:0000256" key="4">
    <source>
        <dbReference type="ARBA" id="ARBA00022989"/>
    </source>
</evidence>
<evidence type="ECO:0000256" key="1">
    <source>
        <dbReference type="ARBA" id="ARBA00004141"/>
    </source>
</evidence>
<dbReference type="GO" id="GO:0016020">
    <property type="term" value="C:membrane"/>
    <property type="evidence" value="ECO:0007669"/>
    <property type="project" value="UniProtKB-SubCell"/>
</dbReference>
<keyword evidence="4 6" id="KW-1133">Transmembrane helix</keyword>
<feature type="domain" description="Cytochrome C biogenesis protein transmembrane" evidence="7">
    <location>
        <begin position="3"/>
        <end position="201"/>
    </location>
</feature>
<dbReference type="GO" id="GO:0017004">
    <property type="term" value="P:cytochrome complex assembly"/>
    <property type="evidence" value="ECO:0007669"/>
    <property type="project" value="InterPro"/>
</dbReference>
<dbReference type="InterPro" id="IPR003834">
    <property type="entry name" value="Cyt_c_assmbl_TM_dom"/>
</dbReference>
<organism evidence="8 9">
    <name type="scientific">Oceanivirga miroungae</name>
    <dbReference type="NCBI Taxonomy" id="1130046"/>
    <lineage>
        <taxon>Bacteria</taxon>
        <taxon>Fusobacteriati</taxon>
        <taxon>Fusobacteriota</taxon>
        <taxon>Fusobacteriia</taxon>
        <taxon>Fusobacteriales</taxon>
        <taxon>Leptotrichiaceae</taxon>
        <taxon>Oceanivirga</taxon>
    </lineage>
</organism>
<feature type="transmembrane region" description="Helical" evidence="6">
    <location>
        <begin position="6"/>
        <end position="28"/>
    </location>
</feature>
<gene>
    <name evidence="8" type="ORF">OMES3154_00002</name>
</gene>
<evidence type="ECO:0000259" key="7">
    <source>
        <dbReference type="Pfam" id="PF02683"/>
    </source>
</evidence>
<evidence type="ECO:0000256" key="5">
    <source>
        <dbReference type="ARBA" id="ARBA00023136"/>
    </source>
</evidence>
<evidence type="ECO:0000256" key="3">
    <source>
        <dbReference type="ARBA" id="ARBA00022692"/>
    </source>
</evidence>
<dbReference type="Proteomes" id="UP000419017">
    <property type="component" value="Unassembled WGS sequence"/>
</dbReference>
<accession>A0A6I8M4B8</accession>
<evidence type="ECO:0000256" key="6">
    <source>
        <dbReference type="SAM" id="Phobius"/>
    </source>
</evidence>
<comment type="similarity">
    <text evidence="2">Belongs to the DsbD family.</text>
</comment>
<dbReference type="AlphaFoldDB" id="A0A6I8M4B8"/>
<feature type="transmembrane region" description="Helical" evidence="6">
    <location>
        <begin position="189"/>
        <end position="213"/>
    </location>
</feature>
<keyword evidence="3 6" id="KW-0812">Transmembrane</keyword>
<dbReference type="EMBL" id="CABWIB010000001">
    <property type="protein sequence ID" value="VWL84754.1"/>
    <property type="molecule type" value="Genomic_DNA"/>
</dbReference>
<evidence type="ECO:0000256" key="2">
    <source>
        <dbReference type="ARBA" id="ARBA00006143"/>
    </source>
</evidence>
<sequence length="218" mass="23965">MLISAYLGGMFMFFSPCIFPILPVYLAILEKDGKKVLNTFLFILGLSLTFIALGFSLGTLGSLIYSPKLRFISGIIIILLGLQQYGVFEIKSLNKSKVINIKRKFESPALESFVLGLSFSLGWTPCIGPILAAIILTATDSALATYGAFLLAIFVLGFVTPFLAFTIFYDKVKHRLNFIKRNLETIKKLSAILVILMGVALIFDKLALIVAFFNSISG</sequence>
<protein>
    <submittedName>
        <fullName evidence="8">Cytochrome c biogenesis protein transmembrane protein</fullName>
    </submittedName>
</protein>
<reference evidence="8 9" key="1">
    <citation type="submission" date="2019-10" db="EMBL/GenBank/DDBJ databases">
        <authorList>
            <person name="Blom J."/>
        </authorList>
    </citation>
    <scope>NUCLEOTIDE SEQUENCE [LARGE SCALE GENOMIC DNA]</scope>
    <source>
        <strain evidence="8 9">ES3154-GLU</strain>
    </source>
</reference>
<name>A0A6I8M4B8_9FUSO</name>
<feature type="transmembrane region" description="Helical" evidence="6">
    <location>
        <begin position="71"/>
        <end position="88"/>
    </location>
</feature>
<evidence type="ECO:0000313" key="8">
    <source>
        <dbReference type="EMBL" id="VWL84754.1"/>
    </source>
</evidence>
<dbReference type="Pfam" id="PF02683">
    <property type="entry name" value="DsbD_TM"/>
    <property type="match status" value="1"/>
</dbReference>
<evidence type="ECO:0000313" key="9">
    <source>
        <dbReference type="Proteomes" id="UP000419017"/>
    </source>
</evidence>
<comment type="subcellular location">
    <subcellularLocation>
        <location evidence="1">Membrane</location>
        <topology evidence="1">Multi-pass membrane protein</topology>
    </subcellularLocation>
</comment>
<keyword evidence="5 6" id="KW-0472">Membrane</keyword>
<feature type="transmembrane region" description="Helical" evidence="6">
    <location>
        <begin position="109"/>
        <end position="136"/>
    </location>
</feature>
<dbReference type="RefSeq" id="WP_156682812.1">
    <property type="nucleotide sequence ID" value="NZ_CABWIB010000001.1"/>
</dbReference>
<feature type="transmembrane region" description="Helical" evidence="6">
    <location>
        <begin position="40"/>
        <end position="65"/>
    </location>
</feature>
<keyword evidence="9" id="KW-1185">Reference proteome</keyword>
<dbReference type="PANTHER" id="PTHR31272">
    <property type="entry name" value="CYTOCHROME C-TYPE BIOGENESIS PROTEIN HI_1454-RELATED"/>
    <property type="match status" value="1"/>
</dbReference>